<keyword evidence="1" id="KW-0732">Signal</keyword>
<reference evidence="2" key="1">
    <citation type="submission" date="2022-08" db="EMBL/GenBank/DDBJ databases">
        <title>A Global Phylogenomic Analysis of the Shiitake Genus Lentinula.</title>
        <authorList>
            <consortium name="DOE Joint Genome Institute"/>
            <person name="Sierra-Patev S."/>
            <person name="Min B."/>
            <person name="Naranjo-Ortiz M."/>
            <person name="Looney B."/>
            <person name="Konkel Z."/>
            <person name="Slot J.C."/>
            <person name="Sakamoto Y."/>
            <person name="Steenwyk J.L."/>
            <person name="Rokas A."/>
            <person name="Carro J."/>
            <person name="Camarero S."/>
            <person name="Ferreira P."/>
            <person name="Molpeceres G."/>
            <person name="Ruiz-Duenas F.J."/>
            <person name="Serrano A."/>
            <person name="Henrissat B."/>
            <person name="Drula E."/>
            <person name="Hughes K.W."/>
            <person name="Mata J.L."/>
            <person name="Ishikawa N.K."/>
            <person name="Vargas-Isla R."/>
            <person name="Ushijima S."/>
            <person name="Smith C.A."/>
            <person name="Ahrendt S."/>
            <person name="Andreopoulos W."/>
            <person name="He G."/>
            <person name="Labutti K."/>
            <person name="Lipzen A."/>
            <person name="Ng V."/>
            <person name="Riley R."/>
            <person name="Sandor L."/>
            <person name="Barry K."/>
            <person name="Martinez A.T."/>
            <person name="Xiao Y."/>
            <person name="Gibbons J.G."/>
            <person name="Terashima K."/>
            <person name="Grigoriev I.V."/>
            <person name="Hibbett D.S."/>
        </authorList>
    </citation>
    <scope>NUCLEOTIDE SEQUENCE</scope>
    <source>
        <strain evidence="2">RHP3577 ss4</strain>
    </source>
</reference>
<feature type="chain" id="PRO_5045362800" description="Metalloprotease" evidence="1">
    <location>
        <begin position="19"/>
        <end position="179"/>
    </location>
</feature>
<dbReference type="Proteomes" id="UP001150217">
    <property type="component" value="Unassembled WGS sequence"/>
</dbReference>
<name>A0ABQ8VY82_9AGAR</name>
<evidence type="ECO:0000313" key="3">
    <source>
        <dbReference type="Proteomes" id="UP001150217"/>
    </source>
</evidence>
<protein>
    <recommendedName>
        <fullName evidence="4">Metalloprotease</fullName>
    </recommendedName>
</protein>
<evidence type="ECO:0000313" key="2">
    <source>
        <dbReference type="EMBL" id="KAJ4501290.1"/>
    </source>
</evidence>
<dbReference type="EMBL" id="JANVFT010000002">
    <property type="protein sequence ID" value="KAJ4501290.1"/>
    <property type="molecule type" value="Genomic_DNA"/>
</dbReference>
<feature type="signal peptide" evidence="1">
    <location>
        <begin position="1"/>
        <end position="18"/>
    </location>
</feature>
<comment type="caution">
    <text evidence="2">The sequence shown here is derived from an EMBL/GenBank/DDBJ whole genome shotgun (WGS) entry which is preliminary data.</text>
</comment>
<accession>A0ABQ8VY82</accession>
<organism evidence="2 3">
    <name type="scientific">Lentinula lateritia</name>
    <dbReference type="NCBI Taxonomy" id="40482"/>
    <lineage>
        <taxon>Eukaryota</taxon>
        <taxon>Fungi</taxon>
        <taxon>Dikarya</taxon>
        <taxon>Basidiomycota</taxon>
        <taxon>Agaricomycotina</taxon>
        <taxon>Agaricomycetes</taxon>
        <taxon>Agaricomycetidae</taxon>
        <taxon>Agaricales</taxon>
        <taxon>Marasmiineae</taxon>
        <taxon>Omphalotaceae</taxon>
        <taxon>Lentinula</taxon>
    </lineage>
</organism>
<evidence type="ECO:0000256" key="1">
    <source>
        <dbReference type="SAM" id="SignalP"/>
    </source>
</evidence>
<gene>
    <name evidence="2" type="ORF">C8R41DRAFT_913285</name>
</gene>
<sequence>MRSLYVVLGLLANAAVYGAPLDMNMGHSLGVTNLDAAAEIHNETRRSVRTSSIQHVHITFGNRFAAPSNTWPSTPKRVETVITELLKEWLYKHGQPTAIKLVFDNALASDFEKPYSFVIGKEVWPEKCSGAPMCEGRLLWNKTWLIEKAGEELHTSATRTLVPPYYDHGDNGGEGHLHI</sequence>
<evidence type="ECO:0008006" key="4">
    <source>
        <dbReference type="Google" id="ProtNLM"/>
    </source>
</evidence>
<keyword evidence="3" id="KW-1185">Reference proteome</keyword>
<proteinExistence type="predicted"/>